<proteinExistence type="predicted"/>
<name>A0ABP6W446_9ACTN</name>
<evidence type="ECO:0000259" key="1">
    <source>
        <dbReference type="Pfam" id="PF01425"/>
    </source>
</evidence>
<dbReference type="RefSeq" id="WP_218234549.1">
    <property type="nucleotide sequence ID" value="NZ_BAABBB010000019.1"/>
</dbReference>
<dbReference type="InterPro" id="IPR020556">
    <property type="entry name" value="Amidase_CS"/>
</dbReference>
<protein>
    <submittedName>
        <fullName evidence="2">Amidase</fullName>
    </submittedName>
</protein>
<evidence type="ECO:0000313" key="2">
    <source>
        <dbReference type="EMBL" id="GAA3545851.1"/>
    </source>
</evidence>
<dbReference type="PANTHER" id="PTHR11895">
    <property type="entry name" value="TRANSAMIDASE"/>
    <property type="match status" value="1"/>
</dbReference>
<keyword evidence="3" id="KW-1185">Reference proteome</keyword>
<organism evidence="2 3">
    <name type="scientific">Nocardioides daeguensis</name>
    <dbReference type="NCBI Taxonomy" id="908359"/>
    <lineage>
        <taxon>Bacteria</taxon>
        <taxon>Bacillati</taxon>
        <taxon>Actinomycetota</taxon>
        <taxon>Actinomycetes</taxon>
        <taxon>Propionibacteriales</taxon>
        <taxon>Nocardioidaceae</taxon>
        <taxon>Nocardioides</taxon>
    </lineage>
</organism>
<dbReference type="InterPro" id="IPR023631">
    <property type="entry name" value="Amidase_dom"/>
</dbReference>
<dbReference type="Pfam" id="PF01425">
    <property type="entry name" value="Amidase"/>
    <property type="match status" value="1"/>
</dbReference>
<feature type="domain" description="Amidase" evidence="1">
    <location>
        <begin position="30"/>
        <end position="455"/>
    </location>
</feature>
<gene>
    <name evidence="2" type="ORF">GCM10022263_36180</name>
</gene>
<dbReference type="Proteomes" id="UP001500301">
    <property type="component" value="Unassembled WGS sequence"/>
</dbReference>
<dbReference type="InterPro" id="IPR000120">
    <property type="entry name" value="Amidase"/>
</dbReference>
<reference evidence="3" key="1">
    <citation type="journal article" date="2019" name="Int. J. Syst. Evol. Microbiol.">
        <title>The Global Catalogue of Microorganisms (GCM) 10K type strain sequencing project: providing services to taxonomists for standard genome sequencing and annotation.</title>
        <authorList>
            <consortium name="The Broad Institute Genomics Platform"/>
            <consortium name="The Broad Institute Genome Sequencing Center for Infectious Disease"/>
            <person name="Wu L."/>
            <person name="Ma J."/>
        </authorList>
    </citation>
    <scope>NUCLEOTIDE SEQUENCE [LARGE SCALE GENOMIC DNA]</scope>
    <source>
        <strain evidence="3">JCM 17460</strain>
    </source>
</reference>
<dbReference type="EMBL" id="BAABBB010000019">
    <property type="protein sequence ID" value="GAA3545851.1"/>
    <property type="molecule type" value="Genomic_DNA"/>
</dbReference>
<sequence>MSHPTASLSVDSTARDQAAAVRRREISARELLDLHLDRIAARNPELNAIVSLDEERARAGAAAADELLASGADVGPLHGLPFAFKDTHAVGGWRTTYGSTVMADNVPERDELIVERVRAAGAFTIGKTNVPEFAAGSHTFNKVFGTTLNPVDPTRSAGGSSGGAACALAAGMVPLADGSDMGGSLRNPASFCGVVGMRPSLGRVPEWPLYNQWETTSVGGPMARNVGDLALLLSVMAGPDPRAPQALGDPGASFAAPVPAPLAGLRVALSVDLGGALEVDHEVAAVVEAAGRALAGAGAAVGASYPDLTLAEDTFRTLRAWHFQAKLGSLLAAHPDAFKPSLADNIRLGEALTGADVARAYTQRTALSETMRSFFGDHDVLVLPVSQVPPFPATSEFPTEINGKPMATYLDWMRSAYFITVTGCPAISVPFGTTSSGLPVGVQLVARHGADRQLLEVALAVEGLAAG</sequence>
<comment type="caution">
    <text evidence="2">The sequence shown here is derived from an EMBL/GenBank/DDBJ whole genome shotgun (WGS) entry which is preliminary data.</text>
</comment>
<dbReference type="PANTHER" id="PTHR11895:SF76">
    <property type="entry name" value="INDOLEACETAMIDE HYDROLASE"/>
    <property type="match status" value="1"/>
</dbReference>
<dbReference type="PROSITE" id="PS00571">
    <property type="entry name" value="AMIDASES"/>
    <property type="match status" value="1"/>
</dbReference>
<accession>A0ABP6W446</accession>
<evidence type="ECO:0000313" key="3">
    <source>
        <dbReference type="Proteomes" id="UP001500301"/>
    </source>
</evidence>